<comment type="caution">
    <text evidence="2">The sequence shown here is derived from an EMBL/GenBank/DDBJ whole genome shotgun (WGS) entry which is preliminary data.</text>
</comment>
<feature type="chain" id="PRO_5045710125" evidence="1">
    <location>
        <begin position="18"/>
        <end position="125"/>
    </location>
</feature>
<proteinExistence type="predicted"/>
<feature type="signal peptide" evidence="1">
    <location>
        <begin position="1"/>
        <end position="17"/>
    </location>
</feature>
<dbReference type="PRINTS" id="PR00081">
    <property type="entry name" value="GDHRDH"/>
</dbReference>
<name>A0ABQ5G6T7_9ASTR</name>
<protein>
    <submittedName>
        <fullName evidence="2">Glucose/ribitol dehydrogenase</fullName>
    </submittedName>
</protein>
<evidence type="ECO:0000313" key="2">
    <source>
        <dbReference type="EMBL" id="GJT71256.1"/>
    </source>
</evidence>
<organism evidence="2 3">
    <name type="scientific">Tanacetum coccineum</name>
    <dbReference type="NCBI Taxonomy" id="301880"/>
    <lineage>
        <taxon>Eukaryota</taxon>
        <taxon>Viridiplantae</taxon>
        <taxon>Streptophyta</taxon>
        <taxon>Embryophyta</taxon>
        <taxon>Tracheophyta</taxon>
        <taxon>Spermatophyta</taxon>
        <taxon>Magnoliopsida</taxon>
        <taxon>eudicotyledons</taxon>
        <taxon>Gunneridae</taxon>
        <taxon>Pentapetalae</taxon>
        <taxon>asterids</taxon>
        <taxon>campanulids</taxon>
        <taxon>Asterales</taxon>
        <taxon>Asteraceae</taxon>
        <taxon>Asteroideae</taxon>
        <taxon>Anthemideae</taxon>
        <taxon>Anthemidinae</taxon>
        <taxon>Tanacetum</taxon>
    </lineage>
</organism>
<keyword evidence="3" id="KW-1185">Reference proteome</keyword>
<dbReference type="Pfam" id="PF00106">
    <property type="entry name" value="adh_short"/>
    <property type="match status" value="1"/>
</dbReference>
<dbReference type="InterPro" id="IPR002347">
    <property type="entry name" value="SDR_fam"/>
</dbReference>
<evidence type="ECO:0000256" key="1">
    <source>
        <dbReference type="SAM" id="SignalP"/>
    </source>
</evidence>
<keyword evidence="1" id="KW-0732">Signal</keyword>
<gene>
    <name evidence="2" type="ORF">Tco_1030542</name>
</gene>
<evidence type="ECO:0000313" key="3">
    <source>
        <dbReference type="Proteomes" id="UP001151760"/>
    </source>
</evidence>
<sequence length="125" mass="13754">MAVFMTALIMIGHWVIKQVNLIANAFLHNKNAAVREHGVNVNANSLHLGVLNTNVARNGAFFAVNKNEKQQLQRLLNACKGIPQVSPTEDAYSSSKAGVVTLTKVMAMEMATHNIRVNTIWEMVL</sequence>
<reference evidence="2" key="2">
    <citation type="submission" date="2022-01" db="EMBL/GenBank/DDBJ databases">
        <authorList>
            <person name="Yamashiro T."/>
            <person name="Shiraishi A."/>
            <person name="Satake H."/>
            <person name="Nakayama K."/>
        </authorList>
    </citation>
    <scope>NUCLEOTIDE SEQUENCE</scope>
</reference>
<dbReference type="Proteomes" id="UP001151760">
    <property type="component" value="Unassembled WGS sequence"/>
</dbReference>
<dbReference type="InterPro" id="IPR036291">
    <property type="entry name" value="NAD(P)-bd_dom_sf"/>
</dbReference>
<dbReference type="EMBL" id="BQNB010018153">
    <property type="protein sequence ID" value="GJT71256.1"/>
    <property type="molecule type" value="Genomic_DNA"/>
</dbReference>
<reference evidence="2" key="1">
    <citation type="journal article" date="2022" name="Int. J. Mol. Sci.">
        <title>Draft Genome of Tanacetum Coccineum: Genomic Comparison of Closely Related Tanacetum-Family Plants.</title>
        <authorList>
            <person name="Yamashiro T."/>
            <person name="Shiraishi A."/>
            <person name="Nakayama K."/>
            <person name="Satake H."/>
        </authorList>
    </citation>
    <scope>NUCLEOTIDE SEQUENCE</scope>
</reference>
<accession>A0ABQ5G6T7</accession>
<dbReference type="SUPFAM" id="SSF51735">
    <property type="entry name" value="NAD(P)-binding Rossmann-fold domains"/>
    <property type="match status" value="1"/>
</dbReference>
<dbReference type="Gene3D" id="3.40.50.720">
    <property type="entry name" value="NAD(P)-binding Rossmann-like Domain"/>
    <property type="match status" value="1"/>
</dbReference>